<dbReference type="Proteomes" id="UP001215503">
    <property type="component" value="Unassembled WGS sequence"/>
</dbReference>
<dbReference type="Pfam" id="PF08245">
    <property type="entry name" value="Mur_ligase_M"/>
    <property type="match status" value="1"/>
</dbReference>
<dbReference type="GO" id="GO:0008763">
    <property type="term" value="F:UDP-N-acetylmuramate-L-alanine ligase activity"/>
    <property type="evidence" value="ECO:0007669"/>
    <property type="project" value="UniProtKB-EC"/>
</dbReference>
<organism evidence="18 19">
    <name type="scientific">Aquibaculum arenosum</name>
    <dbReference type="NCBI Taxonomy" id="3032591"/>
    <lineage>
        <taxon>Bacteria</taxon>
        <taxon>Pseudomonadati</taxon>
        <taxon>Pseudomonadota</taxon>
        <taxon>Alphaproteobacteria</taxon>
        <taxon>Rhodospirillales</taxon>
        <taxon>Rhodovibrionaceae</taxon>
        <taxon>Aquibaculum</taxon>
    </lineage>
</organism>
<evidence type="ECO:0000313" key="18">
    <source>
        <dbReference type="EMBL" id="MDF2097216.1"/>
    </source>
</evidence>
<dbReference type="Gene3D" id="3.40.1190.10">
    <property type="entry name" value="Mur-like, catalytic domain"/>
    <property type="match status" value="1"/>
</dbReference>
<comment type="catalytic activity">
    <reaction evidence="13 14">
        <text>UDP-N-acetyl-alpha-D-muramate + L-alanine + ATP = UDP-N-acetyl-alpha-D-muramoyl-L-alanine + ADP + phosphate + H(+)</text>
        <dbReference type="Rhea" id="RHEA:23372"/>
        <dbReference type="ChEBI" id="CHEBI:15378"/>
        <dbReference type="ChEBI" id="CHEBI:30616"/>
        <dbReference type="ChEBI" id="CHEBI:43474"/>
        <dbReference type="ChEBI" id="CHEBI:57972"/>
        <dbReference type="ChEBI" id="CHEBI:70757"/>
        <dbReference type="ChEBI" id="CHEBI:83898"/>
        <dbReference type="ChEBI" id="CHEBI:456216"/>
        <dbReference type="EC" id="6.3.2.8"/>
    </reaction>
</comment>
<feature type="binding site" evidence="14">
    <location>
        <begin position="115"/>
        <end position="121"/>
    </location>
    <ligand>
        <name>ATP</name>
        <dbReference type="ChEBI" id="CHEBI:30616"/>
    </ligand>
</feature>
<keyword evidence="19" id="KW-1185">Reference proteome</keyword>
<dbReference type="Gene3D" id="3.90.190.20">
    <property type="entry name" value="Mur ligase, C-terminal domain"/>
    <property type="match status" value="1"/>
</dbReference>
<dbReference type="HAMAP" id="MF_00046">
    <property type="entry name" value="MurC"/>
    <property type="match status" value="1"/>
</dbReference>
<evidence type="ECO:0000256" key="13">
    <source>
        <dbReference type="ARBA" id="ARBA00047833"/>
    </source>
</evidence>
<evidence type="ECO:0000256" key="2">
    <source>
        <dbReference type="ARBA" id="ARBA00004752"/>
    </source>
</evidence>
<comment type="similarity">
    <text evidence="14">Belongs to the MurCDEF family.</text>
</comment>
<dbReference type="SUPFAM" id="SSF51984">
    <property type="entry name" value="MurCD N-terminal domain"/>
    <property type="match status" value="1"/>
</dbReference>
<dbReference type="Pfam" id="PF01225">
    <property type="entry name" value="Mur_ligase"/>
    <property type="match status" value="1"/>
</dbReference>
<evidence type="ECO:0000256" key="12">
    <source>
        <dbReference type="ARBA" id="ARBA00023316"/>
    </source>
</evidence>
<keyword evidence="9 14" id="KW-0133">Cell shape</keyword>
<sequence length="472" mass="50668">MRTLPLDIGTLHFVGIGGIGMSGIAEVLHNLGYKVQGSDLNDSPTVKRLRELGIAVAIGHAPENVEQAQVVVISSAVKPDNPEVVAARERFLPIVRRAEMLGELMRLRWAVAVAGTHGKTTTTSLVAQLFDKAGLDPTVINGGIINAYGTNARLGEGDWIVVEADESDGSFTKLPATIAVVTNIDPEHLEHYGSVEALHAAFETFVENIPFYGFALCCIDHPAVQSLIARIEDRRIVTYGFGPQADVRAENLRLERDGSRFDLVVAGREGGAPMQIADLFLPMMGQHNVQNALVPCALALEMGMSEETLRGALQSFGGVKRRFTRTGEVGGITVIDDYAHHPVEIAAVLRAARQAASGRVIAVMQPHRYSRLRDLFEDFCTCFNDADGVLVSDVYAAGEAPIEGVDRDALVRGLRAHGHRQAAPLNDPLDLARIIAHTGKRGDIVVCLGAGSITNWAQALPEQLAVHLGGGK</sequence>
<dbReference type="EC" id="6.3.2.8" evidence="3 14"/>
<dbReference type="PANTHER" id="PTHR43445">
    <property type="entry name" value="UDP-N-ACETYLMURAMATE--L-ALANINE LIGASE-RELATED"/>
    <property type="match status" value="1"/>
</dbReference>
<keyword evidence="8 14" id="KW-0067">ATP-binding</keyword>
<comment type="function">
    <text evidence="14">Cell wall formation.</text>
</comment>
<evidence type="ECO:0000256" key="8">
    <source>
        <dbReference type="ARBA" id="ARBA00022840"/>
    </source>
</evidence>
<evidence type="ECO:0000256" key="14">
    <source>
        <dbReference type="HAMAP-Rule" id="MF_00046"/>
    </source>
</evidence>
<dbReference type="InterPro" id="IPR013221">
    <property type="entry name" value="Mur_ligase_cen"/>
</dbReference>
<reference evidence="18 19" key="1">
    <citation type="submission" date="2023-03" db="EMBL/GenBank/DDBJ databases">
        <title>Fodinicurvata sp. CAU 1616 isolated from sea sendiment.</title>
        <authorList>
            <person name="Kim W."/>
        </authorList>
    </citation>
    <scope>NUCLEOTIDE SEQUENCE [LARGE SCALE GENOMIC DNA]</scope>
    <source>
        <strain evidence="18 19">CAU 1616</strain>
    </source>
</reference>
<dbReference type="InterPro" id="IPR004101">
    <property type="entry name" value="Mur_ligase_C"/>
</dbReference>
<dbReference type="NCBIfam" id="TIGR01082">
    <property type="entry name" value="murC"/>
    <property type="match status" value="1"/>
</dbReference>
<accession>A0ABT5YQH0</accession>
<proteinExistence type="inferred from homology"/>
<feature type="domain" description="Mur ligase N-terminal catalytic" evidence="15">
    <location>
        <begin position="11"/>
        <end position="108"/>
    </location>
</feature>
<evidence type="ECO:0000256" key="10">
    <source>
        <dbReference type="ARBA" id="ARBA00022984"/>
    </source>
</evidence>
<evidence type="ECO:0000256" key="6">
    <source>
        <dbReference type="ARBA" id="ARBA00022618"/>
    </source>
</evidence>
<keyword evidence="12 14" id="KW-0961">Cell wall biogenesis/degradation</keyword>
<feature type="domain" description="Mur ligase C-terminal" evidence="16">
    <location>
        <begin position="321"/>
        <end position="451"/>
    </location>
</feature>
<evidence type="ECO:0000256" key="1">
    <source>
        <dbReference type="ARBA" id="ARBA00004496"/>
    </source>
</evidence>
<dbReference type="PANTHER" id="PTHR43445:SF3">
    <property type="entry name" value="UDP-N-ACETYLMURAMATE--L-ALANINE LIGASE"/>
    <property type="match status" value="1"/>
</dbReference>
<evidence type="ECO:0000259" key="17">
    <source>
        <dbReference type="Pfam" id="PF08245"/>
    </source>
</evidence>
<evidence type="ECO:0000256" key="3">
    <source>
        <dbReference type="ARBA" id="ARBA00012211"/>
    </source>
</evidence>
<dbReference type="SUPFAM" id="SSF53623">
    <property type="entry name" value="MurD-like peptide ligases, catalytic domain"/>
    <property type="match status" value="1"/>
</dbReference>
<keyword evidence="10 14" id="KW-0573">Peptidoglycan synthesis</keyword>
<evidence type="ECO:0000256" key="4">
    <source>
        <dbReference type="ARBA" id="ARBA00022490"/>
    </source>
</evidence>
<dbReference type="Pfam" id="PF02875">
    <property type="entry name" value="Mur_ligase_C"/>
    <property type="match status" value="1"/>
</dbReference>
<keyword evidence="11 14" id="KW-0131">Cell cycle</keyword>
<keyword evidence="5 14" id="KW-0436">Ligase</keyword>
<evidence type="ECO:0000259" key="16">
    <source>
        <dbReference type="Pfam" id="PF02875"/>
    </source>
</evidence>
<protein>
    <recommendedName>
        <fullName evidence="3 14">UDP-N-acetylmuramate--L-alanine ligase</fullName>
        <ecNumber evidence="3 14">6.3.2.8</ecNumber>
    </recommendedName>
    <alternativeName>
        <fullName evidence="14">UDP-N-acetylmuramoyl-L-alanine synthetase</fullName>
    </alternativeName>
</protein>
<evidence type="ECO:0000256" key="9">
    <source>
        <dbReference type="ARBA" id="ARBA00022960"/>
    </source>
</evidence>
<evidence type="ECO:0000256" key="11">
    <source>
        <dbReference type="ARBA" id="ARBA00023306"/>
    </source>
</evidence>
<name>A0ABT5YQH0_9PROT</name>
<dbReference type="Gene3D" id="3.40.50.720">
    <property type="entry name" value="NAD(P)-binding Rossmann-like Domain"/>
    <property type="match status" value="1"/>
</dbReference>
<evidence type="ECO:0000313" key="19">
    <source>
        <dbReference type="Proteomes" id="UP001215503"/>
    </source>
</evidence>
<dbReference type="SUPFAM" id="SSF53244">
    <property type="entry name" value="MurD-like peptide ligases, peptide-binding domain"/>
    <property type="match status" value="1"/>
</dbReference>
<dbReference type="InterPro" id="IPR050061">
    <property type="entry name" value="MurCDEF_pg_biosynth"/>
</dbReference>
<dbReference type="InterPro" id="IPR005758">
    <property type="entry name" value="UDP-N-AcMur_Ala_ligase_MurC"/>
</dbReference>
<evidence type="ECO:0000259" key="15">
    <source>
        <dbReference type="Pfam" id="PF01225"/>
    </source>
</evidence>
<dbReference type="RefSeq" id="WP_275823995.1">
    <property type="nucleotide sequence ID" value="NZ_JARHUD010000010.1"/>
</dbReference>
<dbReference type="InterPro" id="IPR036565">
    <property type="entry name" value="Mur-like_cat_sf"/>
</dbReference>
<evidence type="ECO:0000256" key="7">
    <source>
        <dbReference type="ARBA" id="ARBA00022741"/>
    </source>
</evidence>
<dbReference type="EMBL" id="JARHUD010000010">
    <property type="protein sequence ID" value="MDF2097216.1"/>
    <property type="molecule type" value="Genomic_DNA"/>
</dbReference>
<evidence type="ECO:0000256" key="5">
    <source>
        <dbReference type="ARBA" id="ARBA00022598"/>
    </source>
</evidence>
<keyword evidence="6 14" id="KW-0132">Cell division</keyword>
<gene>
    <name evidence="14 18" type="primary">murC</name>
    <name evidence="18" type="ORF">P2G67_14645</name>
</gene>
<keyword evidence="4 14" id="KW-0963">Cytoplasm</keyword>
<dbReference type="InterPro" id="IPR000713">
    <property type="entry name" value="Mur_ligase_N"/>
</dbReference>
<feature type="domain" description="Mur ligase central" evidence="17">
    <location>
        <begin position="113"/>
        <end position="298"/>
    </location>
</feature>
<comment type="subcellular location">
    <subcellularLocation>
        <location evidence="1 14">Cytoplasm</location>
    </subcellularLocation>
</comment>
<comment type="pathway">
    <text evidence="2 14">Cell wall biogenesis; peptidoglycan biosynthesis.</text>
</comment>
<comment type="caution">
    <text evidence="18">The sequence shown here is derived from an EMBL/GenBank/DDBJ whole genome shotgun (WGS) entry which is preliminary data.</text>
</comment>
<dbReference type="InterPro" id="IPR036615">
    <property type="entry name" value="Mur_ligase_C_dom_sf"/>
</dbReference>
<keyword evidence="7 14" id="KW-0547">Nucleotide-binding</keyword>